<proteinExistence type="predicted"/>
<evidence type="ECO:0000313" key="3">
    <source>
        <dbReference type="Proteomes" id="UP000021369"/>
    </source>
</evidence>
<dbReference type="AlphaFoldDB" id="A0A011VTN8"/>
<evidence type="ECO:0000313" key="2">
    <source>
        <dbReference type="EMBL" id="EXM38611.1"/>
    </source>
</evidence>
<reference evidence="2 3" key="1">
    <citation type="submission" date="2013-06" db="EMBL/GenBank/DDBJ databases">
        <title>Rumen cellulosomics: divergent fiber-degrading strategies revealed by comparative genome-wide analysis of six Ruminococcal strains.</title>
        <authorList>
            <person name="Dassa B."/>
            <person name="Borovok I."/>
            <person name="Lamed R."/>
            <person name="Flint H."/>
            <person name="Yeoman C.J."/>
            <person name="White B."/>
            <person name="Bayer E.A."/>
        </authorList>
    </citation>
    <scope>NUCLEOTIDE SEQUENCE [LARGE SCALE GENOMIC DNA]</scope>
    <source>
        <strain evidence="2 3">SY3</strain>
    </source>
</reference>
<feature type="domain" description="DUF6985" evidence="1">
    <location>
        <begin position="17"/>
        <end position="146"/>
    </location>
</feature>
<name>A0A011VTN8_RUMAL</name>
<protein>
    <recommendedName>
        <fullName evidence="1">DUF6985 domain-containing protein</fullName>
    </recommendedName>
</protein>
<keyword evidence="3" id="KW-1185">Reference proteome</keyword>
<dbReference type="Proteomes" id="UP000021369">
    <property type="component" value="Unassembled WGS sequence"/>
</dbReference>
<dbReference type="OrthoDB" id="1820296at2"/>
<dbReference type="EMBL" id="JEOB01000004">
    <property type="protein sequence ID" value="EXM38611.1"/>
    <property type="molecule type" value="Genomic_DNA"/>
</dbReference>
<gene>
    <name evidence="2" type="ORF">RASY3_15600</name>
</gene>
<evidence type="ECO:0000259" key="1">
    <source>
        <dbReference type="Pfam" id="PF22481"/>
    </source>
</evidence>
<comment type="caution">
    <text evidence="2">The sequence shown here is derived from an EMBL/GenBank/DDBJ whole genome shotgun (WGS) entry which is preliminary data.</text>
</comment>
<dbReference type="InterPro" id="IPR054254">
    <property type="entry name" value="DUF6985"/>
</dbReference>
<dbReference type="RefSeq" id="WP_037289634.1">
    <property type="nucleotide sequence ID" value="NZ_JEOB01000004.1"/>
</dbReference>
<accession>A0A011VTN8</accession>
<sequence length="164" mass="18564">MENKIFRNGDIVTDSVLGDEIEIYVPHENVSGEYINKCVRHLIDMPEDTLSAICEAAKRYCLFFIELCRDAAGERFDPSDFPPVDKTTPAGEMFRYFNISTVEFEVPKNADIPALNLSGGCEWEPEHGIQICILGDKLVYLGGFEGNSPWDKYDPDDDWNFANV</sequence>
<dbReference type="PATRIC" id="fig|1341156.4.peg.2719"/>
<organism evidence="2 3">
    <name type="scientific">Ruminococcus albus SY3</name>
    <dbReference type="NCBI Taxonomy" id="1341156"/>
    <lineage>
        <taxon>Bacteria</taxon>
        <taxon>Bacillati</taxon>
        <taxon>Bacillota</taxon>
        <taxon>Clostridia</taxon>
        <taxon>Eubacteriales</taxon>
        <taxon>Oscillospiraceae</taxon>
        <taxon>Ruminococcus</taxon>
    </lineage>
</organism>
<dbReference type="Pfam" id="PF22481">
    <property type="entry name" value="DUF6985"/>
    <property type="match status" value="1"/>
</dbReference>